<name>A0ABP8V9W3_9GAMM</name>
<gene>
    <name evidence="2" type="ORF">GCM10023116_48360</name>
</gene>
<dbReference type="Proteomes" id="UP001500604">
    <property type="component" value="Unassembled WGS sequence"/>
</dbReference>
<proteinExistence type="predicted"/>
<organism evidence="2 3">
    <name type="scientific">Kistimonas scapharcae</name>
    <dbReference type="NCBI Taxonomy" id="1036133"/>
    <lineage>
        <taxon>Bacteria</taxon>
        <taxon>Pseudomonadati</taxon>
        <taxon>Pseudomonadota</taxon>
        <taxon>Gammaproteobacteria</taxon>
        <taxon>Oceanospirillales</taxon>
        <taxon>Endozoicomonadaceae</taxon>
        <taxon>Kistimonas</taxon>
    </lineage>
</organism>
<dbReference type="RefSeq" id="WP_345199142.1">
    <property type="nucleotide sequence ID" value="NZ_BAABFL010000477.1"/>
</dbReference>
<feature type="region of interest" description="Disordered" evidence="1">
    <location>
        <begin position="13"/>
        <end position="50"/>
    </location>
</feature>
<dbReference type="EMBL" id="BAABFL010000477">
    <property type="protein sequence ID" value="GAA4652552.1"/>
    <property type="molecule type" value="Genomic_DNA"/>
</dbReference>
<keyword evidence="3" id="KW-1185">Reference proteome</keyword>
<protein>
    <submittedName>
        <fullName evidence="2">Uncharacterized protein</fullName>
    </submittedName>
</protein>
<accession>A0ABP8V9W3</accession>
<feature type="compositionally biased region" description="Low complexity" evidence="1">
    <location>
        <begin position="13"/>
        <end position="24"/>
    </location>
</feature>
<evidence type="ECO:0000256" key="1">
    <source>
        <dbReference type="SAM" id="MobiDB-lite"/>
    </source>
</evidence>
<reference evidence="3" key="1">
    <citation type="journal article" date="2019" name="Int. J. Syst. Evol. Microbiol.">
        <title>The Global Catalogue of Microorganisms (GCM) 10K type strain sequencing project: providing services to taxonomists for standard genome sequencing and annotation.</title>
        <authorList>
            <consortium name="The Broad Institute Genomics Platform"/>
            <consortium name="The Broad Institute Genome Sequencing Center for Infectious Disease"/>
            <person name="Wu L."/>
            <person name="Ma J."/>
        </authorList>
    </citation>
    <scope>NUCLEOTIDE SEQUENCE [LARGE SCALE GENOMIC DNA]</scope>
    <source>
        <strain evidence="3">JCM 17805</strain>
    </source>
</reference>
<sequence>MFLSCVKRNNSISDSGYSTGSSDSIKSEGSTGSRGVVEHRGNASIPNNPAYADNAELVARHIRVSEGVQSLIEENLRLRQQHPEITAKLDEEKSNKRKFFEAPKEVRPEPEVHFFHDRYGRLMVRTG</sequence>
<comment type="caution">
    <text evidence="2">The sequence shown here is derived from an EMBL/GenBank/DDBJ whole genome shotgun (WGS) entry which is preliminary data.</text>
</comment>
<evidence type="ECO:0000313" key="2">
    <source>
        <dbReference type="EMBL" id="GAA4652552.1"/>
    </source>
</evidence>
<evidence type="ECO:0000313" key="3">
    <source>
        <dbReference type="Proteomes" id="UP001500604"/>
    </source>
</evidence>